<feature type="transmembrane region" description="Helical" evidence="9">
    <location>
        <begin position="345"/>
        <end position="363"/>
    </location>
</feature>
<evidence type="ECO:0000259" key="10">
    <source>
        <dbReference type="Pfam" id="PF02355"/>
    </source>
</evidence>
<comment type="caution">
    <text evidence="13">The sequence shown here is derived from an EMBL/GenBank/DDBJ whole genome shotgun (WGS) entry which is preliminary data.</text>
</comment>
<reference evidence="13 14" key="1">
    <citation type="submission" date="2021-03" db="EMBL/GenBank/DDBJ databases">
        <title>Genomic Encyclopedia of Type Strains, Phase IV (KMG-IV): sequencing the most valuable type-strain genomes for metagenomic binning, comparative biology and taxonomic classification.</title>
        <authorList>
            <person name="Goeker M."/>
        </authorList>
    </citation>
    <scope>NUCLEOTIDE SEQUENCE [LARGE SCALE GENOMIC DNA]</scope>
    <source>
        <strain evidence="13 14">DSM 26806</strain>
    </source>
</reference>
<keyword evidence="14" id="KW-1185">Reference proteome</keyword>
<keyword evidence="6 9" id="KW-1133">Transmembrane helix</keyword>
<dbReference type="InterPro" id="IPR054384">
    <property type="entry name" value="SecDF_P1_head"/>
</dbReference>
<feature type="transmembrane region" description="Helical" evidence="9">
    <location>
        <begin position="247"/>
        <end position="265"/>
    </location>
</feature>
<dbReference type="InterPro" id="IPR022813">
    <property type="entry name" value="SecD/SecF_arch_bac"/>
</dbReference>
<evidence type="ECO:0000259" key="11">
    <source>
        <dbReference type="Pfam" id="PF21760"/>
    </source>
</evidence>
<evidence type="ECO:0000256" key="7">
    <source>
        <dbReference type="ARBA" id="ARBA00023010"/>
    </source>
</evidence>
<dbReference type="PANTHER" id="PTHR30081">
    <property type="entry name" value="PROTEIN-EXPORT MEMBRANE PROTEIN SEC"/>
    <property type="match status" value="1"/>
</dbReference>
<dbReference type="Gene3D" id="1.20.1640.10">
    <property type="entry name" value="Multidrug efflux transporter AcrB transmembrane domain"/>
    <property type="match status" value="1"/>
</dbReference>
<accession>A0ABS4JBF3</accession>
<comment type="function">
    <text evidence="9">Part of the Sec protein translocase complex. Interacts with the SecYEG preprotein conducting channel. SecDF uses the proton motive force (PMF) to complete protein translocation after the ATP-dependent function of SecA.</text>
</comment>
<dbReference type="Pfam" id="PF02355">
    <property type="entry name" value="SecD_SecF_C"/>
    <property type="match status" value="1"/>
</dbReference>
<dbReference type="InterPro" id="IPR048634">
    <property type="entry name" value="SecD_SecF_C"/>
</dbReference>
<proteinExistence type="inferred from homology"/>
<feature type="domain" description="SecDF P1 head subdomain" evidence="12">
    <location>
        <begin position="127"/>
        <end position="223"/>
    </location>
</feature>
<dbReference type="InterPro" id="IPR005791">
    <property type="entry name" value="SecD"/>
</dbReference>
<dbReference type="Proteomes" id="UP001519288">
    <property type="component" value="Unassembled WGS sequence"/>
</dbReference>
<dbReference type="Pfam" id="PF22599">
    <property type="entry name" value="SecDF_P1_head"/>
    <property type="match status" value="1"/>
</dbReference>
<keyword evidence="5 9" id="KW-0653">Protein transport</keyword>
<dbReference type="HAMAP" id="MF_01463_B">
    <property type="entry name" value="SecD_B"/>
    <property type="match status" value="1"/>
</dbReference>
<dbReference type="RefSeq" id="WP_209858126.1">
    <property type="nucleotide sequence ID" value="NZ_JAGGLD010000001.1"/>
</dbReference>
<feature type="transmembrane region" description="Helical" evidence="9">
    <location>
        <begin position="369"/>
        <end position="393"/>
    </location>
</feature>
<feature type="domain" description="Protein export membrane protein SecD/SecF C-terminal" evidence="10">
    <location>
        <begin position="229"/>
        <end position="397"/>
    </location>
</feature>
<protein>
    <recommendedName>
        <fullName evidence="9">Protein translocase subunit SecD</fullName>
    </recommendedName>
</protein>
<keyword evidence="4 9" id="KW-0812">Transmembrane</keyword>
<evidence type="ECO:0000256" key="4">
    <source>
        <dbReference type="ARBA" id="ARBA00022692"/>
    </source>
</evidence>
<evidence type="ECO:0000256" key="3">
    <source>
        <dbReference type="ARBA" id="ARBA00022475"/>
    </source>
</evidence>
<comment type="subcellular location">
    <subcellularLocation>
        <location evidence="1 9">Cell membrane</location>
        <topology evidence="1 9">Multi-pass membrane protein</topology>
    </subcellularLocation>
</comment>
<name>A0ABS4JBF3_9BACL</name>
<evidence type="ECO:0000313" key="13">
    <source>
        <dbReference type="EMBL" id="MBP1999005.1"/>
    </source>
</evidence>
<feature type="domain" description="Protein translocase subunit SecDF P1" evidence="11">
    <location>
        <begin position="60"/>
        <end position="117"/>
    </location>
</feature>
<evidence type="ECO:0000256" key="9">
    <source>
        <dbReference type="HAMAP-Rule" id="MF_01463"/>
    </source>
</evidence>
<gene>
    <name evidence="9" type="primary">secD</name>
    <name evidence="13" type="ORF">J2Z69_000024</name>
</gene>
<evidence type="ECO:0000256" key="6">
    <source>
        <dbReference type="ARBA" id="ARBA00022989"/>
    </source>
</evidence>
<comment type="subunit">
    <text evidence="9">Forms a complex with SecF. Part of the essential Sec protein translocation apparatus which comprises SecA, SecYEG and auxiliary proteins SecDF. Other proteins may also be involved.</text>
</comment>
<comment type="similarity">
    <text evidence="9">Belongs to the SecD/SecF family. SecD subfamily.</text>
</comment>
<dbReference type="SUPFAM" id="SSF82866">
    <property type="entry name" value="Multidrug efflux transporter AcrB transmembrane domain"/>
    <property type="match status" value="1"/>
</dbReference>
<keyword evidence="7 9" id="KW-0811">Translocation</keyword>
<keyword evidence="2 9" id="KW-0813">Transport</keyword>
<evidence type="ECO:0000313" key="14">
    <source>
        <dbReference type="Proteomes" id="UP001519288"/>
    </source>
</evidence>
<dbReference type="NCBIfam" id="TIGR01129">
    <property type="entry name" value="secD"/>
    <property type="match status" value="1"/>
</dbReference>
<evidence type="ECO:0000259" key="12">
    <source>
        <dbReference type="Pfam" id="PF22599"/>
    </source>
</evidence>
<evidence type="ECO:0000256" key="1">
    <source>
        <dbReference type="ARBA" id="ARBA00004651"/>
    </source>
</evidence>
<evidence type="ECO:0000256" key="2">
    <source>
        <dbReference type="ARBA" id="ARBA00022448"/>
    </source>
</evidence>
<dbReference type="PANTHER" id="PTHR30081:SF1">
    <property type="entry name" value="PROTEIN TRANSLOCASE SUBUNIT SECD"/>
    <property type="match status" value="1"/>
</dbReference>
<dbReference type="Gene3D" id="3.30.70.3220">
    <property type="match status" value="1"/>
</dbReference>
<dbReference type="Pfam" id="PF21760">
    <property type="entry name" value="SecD_1st"/>
    <property type="match status" value="1"/>
</dbReference>
<keyword evidence="3 9" id="KW-1003">Cell membrane</keyword>
<evidence type="ECO:0000256" key="5">
    <source>
        <dbReference type="ARBA" id="ARBA00022927"/>
    </source>
</evidence>
<dbReference type="InterPro" id="IPR048631">
    <property type="entry name" value="SecD_1st"/>
</dbReference>
<dbReference type="EMBL" id="JAGGLD010000001">
    <property type="protein sequence ID" value="MBP1999005.1"/>
    <property type="molecule type" value="Genomic_DNA"/>
</dbReference>
<sequence>MKRIITFVAVIVVCIAVMAGTSPTLLSKMKLGLDLKGGFEILYQAQPMVPGGKITKESLNQTAASLEKRANKLGTSEPEVSTEGADRIRLKLAGVKNEDEVRKTIQKPAVLTFRSKDGKEKSADQYNKIELNGTDFTENGATYHIDEFNKYYVVIIKVKDKSKLAEISKRLFGKNLAIYLDETLLSAPTVRAELTDGTASISGEYTREAAQELRDTINLGALPLKLTEKYSQSVGATLGKLSLDQTLRAGIIGSLIILIFMISVYRIPGLVASFTLIVYTWMLIAFFYFAGVTLTLPGIAAFILGIGMAVDANIITDERIKEELRSGKSILSAVKAGSRTSFRTVMDAHVTTFIAAAVMYGLGTGPVKGFAFVLMLDLIVSIITNIFFSRYLLHLLVKANIIKSPKMLGVKESEIRAL</sequence>
<organism evidence="13 14">
    <name type="scientific">Paenibacillus shirakamiensis</name>
    <dbReference type="NCBI Taxonomy" id="1265935"/>
    <lineage>
        <taxon>Bacteria</taxon>
        <taxon>Bacillati</taxon>
        <taxon>Bacillota</taxon>
        <taxon>Bacilli</taxon>
        <taxon>Bacillales</taxon>
        <taxon>Paenibacillaceae</taxon>
        <taxon>Paenibacillus</taxon>
    </lineage>
</organism>
<evidence type="ECO:0000256" key="8">
    <source>
        <dbReference type="ARBA" id="ARBA00023136"/>
    </source>
</evidence>
<dbReference type="InterPro" id="IPR055344">
    <property type="entry name" value="SecD_SecF_C_bact"/>
</dbReference>
<keyword evidence="8 9" id="KW-0472">Membrane</keyword>
<dbReference type="NCBIfam" id="TIGR00916">
    <property type="entry name" value="2A0604s01"/>
    <property type="match status" value="1"/>
</dbReference>
<comment type="caution">
    <text evidence="9">Lacks conserved residue(s) required for the propagation of feature annotation.</text>
</comment>